<dbReference type="EMBL" id="JADOTZ010000001">
    <property type="protein sequence ID" value="MBG6084610.1"/>
    <property type="molecule type" value="Genomic_DNA"/>
</dbReference>
<dbReference type="RefSeq" id="WP_196835899.1">
    <property type="nucleotide sequence ID" value="NZ_JADOTZ010000001.1"/>
</dbReference>
<organism evidence="2 3">
    <name type="scientific">Zhihengliuella flava</name>
    <dbReference type="NCBI Taxonomy" id="1285193"/>
    <lineage>
        <taxon>Bacteria</taxon>
        <taxon>Bacillati</taxon>
        <taxon>Actinomycetota</taxon>
        <taxon>Actinomycetes</taxon>
        <taxon>Micrococcales</taxon>
        <taxon>Micrococcaceae</taxon>
        <taxon>Zhihengliuella</taxon>
    </lineage>
</organism>
<reference evidence="2" key="1">
    <citation type="submission" date="2020-11" db="EMBL/GenBank/DDBJ databases">
        <title>Sequencing the genomes of 1000 actinobacteria strains.</title>
        <authorList>
            <person name="Klenk H.-P."/>
        </authorList>
    </citation>
    <scope>NUCLEOTIDE SEQUENCE</scope>
    <source>
        <strain evidence="2">DSM 26152</strain>
    </source>
</reference>
<evidence type="ECO:0000313" key="3">
    <source>
        <dbReference type="Proteomes" id="UP000625033"/>
    </source>
</evidence>
<dbReference type="Proteomes" id="UP000625033">
    <property type="component" value="Unassembled WGS sequence"/>
</dbReference>
<evidence type="ECO:0000313" key="2">
    <source>
        <dbReference type="EMBL" id="MBG6084610.1"/>
    </source>
</evidence>
<sequence length="452" mass="47042">MLIVLICPAEPALQRHALAAHALACAPGPGGADDGGPGTAFDLLRPVVRESWRRSRGFLAPGAIEPVLSFASAELDAYRRDHPLAAIRPVITRLLIEPARDTGLIVAMGDQHGRLLWVDGDRAALASAESMAFVPGADWSERSVGTSAPGTALATGAGVQVSGAEHYSRLAHRVSCTAVPIHGPTGNVLGVIDLTGGDDAVAAHSLSLVQAAVAAAEAELKLAAYATARQPVRGVASGSGPRPQTRPAQETALTVGTWGRDGVELITERGTDRFTGRHAEILALLAWHQSAPGGPRASAAGLSAEALALALWGEFARPVTLRAEISRLRHTLAGTAAALASRPYRLDPAPASDARRVLELVGRGRYRAALELYRGPLLPASTAPGIEAIRAEVSGALREAMLSDAGPEVLMSYLALSEAHDDVAAWRTALAVLPPRSPRRAVVVSHLEALEA</sequence>
<dbReference type="Pfam" id="PF01590">
    <property type="entry name" value="GAF"/>
    <property type="match status" value="1"/>
</dbReference>
<dbReference type="AlphaFoldDB" id="A0A931D6I5"/>
<proteinExistence type="predicted"/>
<comment type="caution">
    <text evidence="2">The sequence shown here is derived from an EMBL/GenBank/DDBJ whole genome shotgun (WGS) entry which is preliminary data.</text>
</comment>
<dbReference type="InterPro" id="IPR003018">
    <property type="entry name" value="GAF"/>
</dbReference>
<accession>A0A931D6I5</accession>
<gene>
    <name evidence="2" type="ORF">IW252_001377</name>
</gene>
<evidence type="ECO:0000259" key="1">
    <source>
        <dbReference type="Pfam" id="PF01590"/>
    </source>
</evidence>
<keyword evidence="3" id="KW-1185">Reference proteome</keyword>
<name>A0A931D6I5_9MICC</name>
<dbReference type="Gene3D" id="3.30.450.40">
    <property type="match status" value="1"/>
</dbReference>
<protein>
    <recommendedName>
        <fullName evidence="1">GAF domain-containing protein</fullName>
    </recommendedName>
</protein>
<dbReference type="InterPro" id="IPR029016">
    <property type="entry name" value="GAF-like_dom_sf"/>
</dbReference>
<feature type="domain" description="GAF" evidence="1">
    <location>
        <begin position="120"/>
        <end position="219"/>
    </location>
</feature>